<dbReference type="InterPro" id="IPR029058">
    <property type="entry name" value="AB_hydrolase_fold"/>
</dbReference>
<dbReference type="InterPro" id="IPR026341">
    <property type="entry name" value="T9SS_type_B"/>
</dbReference>
<gene>
    <name evidence="7" type="ORF">JMN32_21465</name>
</gene>
<dbReference type="PROSITE" id="PS50093">
    <property type="entry name" value="PKD"/>
    <property type="match status" value="2"/>
</dbReference>
<protein>
    <submittedName>
        <fullName evidence="7">Tandem-95 repeat protein</fullName>
    </submittedName>
</protein>
<evidence type="ECO:0000313" key="8">
    <source>
        <dbReference type="Proteomes" id="UP000614216"/>
    </source>
</evidence>
<dbReference type="SUPFAM" id="SSF49299">
    <property type="entry name" value="PKD domain"/>
    <property type="match status" value="15"/>
</dbReference>
<dbReference type="InterPro" id="IPR003961">
    <property type="entry name" value="FN3_dom"/>
</dbReference>
<dbReference type="InterPro" id="IPR022409">
    <property type="entry name" value="PKD/Chitinase_dom"/>
</dbReference>
<dbReference type="NCBIfam" id="NF012211">
    <property type="entry name" value="tand_rpt_95"/>
    <property type="match status" value="2"/>
</dbReference>
<dbReference type="FunFam" id="2.60.40.10:FF:000257">
    <property type="entry name" value="Dyslexia-associated protein KIAA0319-like"/>
    <property type="match status" value="3"/>
</dbReference>
<accession>A0A937KG14</accession>
<dbReference type="RefSeq" id="WP_202858433.1">
    <property type="nucleotide sequence ID" value="NZ_JAEUGD010000066.1"/>
</dbReference>
<dbReference type="Proteomes" id="UP000614216">
    <property type="component" value="Unassembled WGS sequence"/>
</dbReference>
<dbReference type="InterPro" id="IPR000601">
    <property type="entry name" value="PKD_dom"/>
</dbReference>
<dbReference type="EMBL" id="JAEUGD010000066">
    <property type="protein sequence ID" value="MBL6448895.1"/>
    <property type="molecule type" value="Genomic_DNA"/>
</dbReference>
<dbReference type="InterPro" id="IPR035986">
    <property type="entry name" value="PKD_dom_sf"/>
</dbReference>
<evidence type="ECO:0000256" key="1">
    <source>
        <dbReference type="ARBA" id="ARBA00004370"/>
    </source>
</evidence>
<dbReference type="InterPro" id="IPR029865">
    <property type="entry name" value="KIAA0319-like"/>
</dbReference>
<organism evidence="7 8">
    <name type="scientific">Fulvivirga marina</name>
    <dbReference type="NCBI Taxonomy" id="2494733"/>
    <lineage>
        <taxon>Bacteria</taxon>
        <taxon>Pseudomonadati</taxon>
        <taxon>Bacteroidota</taxon>
        <taxon>Cytophagia</taxon>
        <taxon>Cytophagales</taxon>
        <taxon>Fulvivirgaceae</taxon>
        <taxon>Fulvivirga</taxon>
    </lineage>
</organism>
<dbReference type="SMART" id="SM00089">
    <property type="entry name" value="PKD"/>
    <property type="match status" value="15"/>
</dbReference>
<evidence type="ECO:0000313" key="7">
    <source>
        <dbReference type="EMBL" id="MBL6448895.1"/>
    </source>
</evidence>
<dbReference type="GO" id="GO:0031410">
    <property type="term" value="C:cytoplasmic vesicle"/>
    <property type="evidence" value="ECO:0007669"/>
    <property type="project" value="TreeGrafter"/>
</dbReference>
<feature type="domain" description="PKD" evidence="6">
    <location>
        <begin position="1137"/>
        <end position="1205"/>
    </location>
</feature>
<feature type="domain" description="PKD" evidence="6">
    <location>
        <begin position="267"/>
        <end position="358"/>
    </location>
</feature>
<dbReference type="NCBIfam" id="TIGR04131">
    <property type="entry name" value="Bac_Flav_CTERM"/>
    <property type="match status" value="1"/>
</dbReference>
<dbReference type="GO" id="GO:0016020">
    <property type="term" value="C:membrane"/>
    <property type="evidence" value="ECO:0007669"/>
    <property type="project" value="UniProtKB-SubCell"/>
</dbReference>
<dbReference type="Pfam" id="PF22352">
    <property type="entry name" value="K319L-like_PKD"/>
    <property type="match status" value="15"/>
</dbReference>
<evidence type="ECO:0000256" key="4">
    <source>
        <dbReference type="ARBA" id="ARBA00023136"/>
    </source>
</evidence>
<keyword evidence="3" id="KW-1133">Transmembrane helix</keyword>
<dbReference type="SMART" id="SM00060">
    <property type="entry name" value="FN3"/>
    <property type="match status" value="11"/>
</dbReference>
<keyword evidence="8" id="KW-1185">Reference proteome</keyword>
<dbReference type="PANTHER" id="PTHR46182:SF2">
    <property type="entry name" value="FI19480P1"/>
    <property type="match status" value="1"/>
</dbReference>
<comment type="subcellular location">
    <subcellularLocation>
        <location evidence="1">Membrane</location>
    </subcellularLocation>
</comment>
<evidence type="ECO:0000256" key="3">
    <source>
        <dbReference type="ARBA" id="ARBA00022989"/>
    </source>
</evidence>
<keyword evidence="4" id="KW-0472">Membrane</keyword>
<reference evidence="7" key="1">
    <citation type="submission" date="2021-01" db="EMBL/GenBank/DDBJ databases">
        <title>Fulvivirga kasyanovii gen. nov., sp nov., a novel member of the phylum Bacteroidetes isolated from seawater in a mussel farm.</title>
        <authorList>
            <person name="Zhao L.-H."/>
            <person name="Wang Z.-J."/>
        </authorList>
    </citation>
    <scope>NUCLEOTIDE SEQUENCE</scope>
    <source>
        <strain evidence="7">29W222</strain>
    </source>
</reference>
<sequence length="1763" mass="184298">MNTKPNFLLWAIVFLLSPTIGLSQFTPRMTPAGTGYLEYLPPDYATNSTKKYPLMMFLHGAGEKGSGSPSDLEKVKAHGPPKEIQNGHNMCFTVDGVEKCFIVIAPQLPGDKPSWGVSLIDEVFRYILNGSLNYRVDLNQIHLTGLSLGSNGVYKYSYMSVNDPNKLASISPIAAWADTNKGCVISEREIPLWAFHGDQDKTVGYASGLAMFNSVKDCTTPVPTAELIFTTYEGIGHNSWTRAYNTGHTYHNPNLYEWMLSKSLSGNPTANAGPDQSITLPTNSITISGSGSDPDGTITSYQWKRISGPSASLANNNTATLTANNLLEGIYTFRLTVTDNSGNTATDDVNVTVNPAAVNVSPTVNIDADITLILPTSSTNITGTASDADGNIVTYAWTQQSGPSTATTTGAASATITVSNLIEGTYKFRITVTDDDGATAFDEVNVIVNPATINSPPTANAGSDKTINLPTNSTTLTGSGSDSDGSIVSYAWAQLSGPTVTLANQNTTTLGLSDLIEGSYEFKITITDDDGATGSDNVLVTVIAANQNPNANAGADINLTLPTNATNLSGSATDADGTVTAYLWQQISGPAASTMVNASTATASISNLVEGTYEFQLTVTDDDGAEDTDIVQVTVISLPPNIAPVANAGSDKNITLPVNSVMLNGSGSDSDGTIASYSWTKTSGPSTFSLSGQNTATLTANNLVAGTYIFRLTVTDDDGATHFDEATVSVAPETVNQSPVADAGTNISITLPTNSVVINGSGTDADGTIASYGWTQVSGPSTATLSGETTADLSANNLIEGVYTFQLTVTDDQGASGSDNVNVTITALNTPPVVNTGADVNLVLPTDNVDITGTATDNDGTIASTQWTQISGPAASFTVSGNIISITGLTAGTYIFRFSATDNDGDSAQDDVEIVVTASNVLPTVNAGPDKNVTLPTNSINLTGTASDSDGSIVSYSWSIISGPIATLANQNTTTVTVSDLTEGSFTLRFTATDNDGGSKSDQAIITVNPAATNQVPTAEAGSNLSITLPTNFVTISGSGSDTDGSIASYNWTKKSGPSAGTLSNNTTPTLTVSGLIEGTYVFTLMVTDDDGATDMDDVTVTVNPEAVNQSPTSKAGSDITLVLPTNSTNIVGAGSDPDGTIVSYSWSQASGPTAATLSGASNPTVTVNDLVEGTYTFSLTVQDDDGASDDDYVNVIVQPETVNQKPTANAGLDKTLVLPTNTINIVGSGSDVDGSITNYLWTRISGPAADLTNTSTPTMTASNLLEGQYKFRLTVTDDDGDTGSDEVIITVQPTTVNQSPLASAGADFTLVLPTNSAIIYGSGSDPDGTVLTYNWSQLSGPSATLTNQNTPQLTVTDMLEGVYIFRLIVTDEDGAQDSDDVQITILPLNTNLAPTAFAGADQVIKLPTNTAVLNGSGNDVDGTIVSYLWEKVSGPNGTSSDQTQATLNLSDLLEGIYIFSLTVTDDDGAQGADEVQISILPSSFNLTPVANAGEDLFLELPTSSIVINGSGQDPDGIIDTYHWFMASGSNTPSLSGENTSDLSISGLIEGVYIFTLEVTDDGGLADSDDVKVVVTSPDVNENQPPLVDAGRDQIIILPENNALLTGKMITPGLIESYAWTQIAGATAQLSGVDSDSLVVTGLDEGDYTFELTITNNQGLSGSDRVNIEVISQFTDLQFPMKMFSPNRDGENDTWILDPDLSKYENCHLYIYNRRGSQVYESISYQNNWEAQLNGQELPDGVYFYILKCDNKTSSSGSITVIR</sequence>
<dbReference type="FunFam" id="2.60.40.10:FF:000061">
    <property type="entry name" value="Dyslexia-associated protein KIAA0319 homolog"/>
    <property type="match status" value="3"/>
</dbReference>
<keyword evidence="5" id="KW-0325">Glycoprotein</keyword>
<comment type="caution">
    <text evidence="7">The sequence shown here is derived from an EMBL/GenBank/DDBJ whole genome shotgun (WGS) entry which is preliminary data.</text>
</comment>
<name>A0A937KG14_9BACT</name>
<dbReference type="SUPFAM" id="SSF53474">
    <property type="entry name" value="alpha/beta-Hydrolases"/>
    <property type="match status" value="1"/>
</dbReference>
<dbReference type="Pfam" id="PF13585">
    <property type="entry name" value="CHU_C"/>
    <property type="match status" value="1"/>
</dbReference>
<evidence type="ECO:0000256" key="2">
    <source>
        <dbReference type="ARBA" id="ARBA00022692"/>
    </source>
</evidence>
<dbReference type="PANTHER" id="PTHR46182">
    <property type="entry name" value="FI19480P1"/>
    <property type="match status" value="1"/>
</dbReference>
<proteinExistence type="predicted"/>
<keyword evidence="2" id="KW-0812">Transmembrane</keyword>
<dbReference type="Gene3D" id="2.60.40.10">
    <property type="entry name" value="Immunoglobulins"/>
    <property type="match status" value="15"/>
</dbReference>
<evidence type="ECO:0000259" key="6">
    <source>
        <dbReference type="PROSITE" id="PS50093"/>
    </source>
</evidence>
<dbReference type="InterPro" id="IPR013783">
    <property type="entry name" value="Ig-like_fold"/>
</dbReference>
<evidence type="ECO:0000256" key="5">
    <source>
        <dbReference type="ARBA" id="ARBA00023180"/>
    </source>
</evidence>
<dbReference type="Gene3D" id="3.40.50.1820">
    <property type="entry name" value="alpha/beta hydrolase"/>
    <property type="match status" value="1"/>
</dbReference>
<dbReference type="CDD" id="cd00146">
    <property type="entry name" value="PKD"/>
    <property type="match status" value="3"/>
</dbReference>